<dbReference type="VEuPathDB" id="FungiDB:ASPFODRAFT_54495"/>
<gene>
    <name evidence="2" type="ORF">ASPFODRAFT_54495</name>
</gene>
<proteinExistence type="predicted"/>
<dbReference type="Proteomes" id="UP000184063">
    <property type="component" value="Unassembled WGS sequence"/>
</dbReference>
<organism evidence="2 3">
    <name type="scientific">Aspergillus luchuensis (strain CBS 106.47)</name>
    <dbReference type="NCBI Taxonomy" id="1137211"/>
    <lineage>
        <taxon>Eukaryota</taxon>
        <taxon>Fungi</taxon>
        <taxon>Dikarya</taxon>
        <taxon>Ascomycota</taxon>
        <taxon>Pezizomycotina</taxon>
        <taxon>Eurotiomycetes</taxon>
        <taxon>Eurotiomycetidae</taxon>
        <taxon>Eurotiales</taxon>
        <taxon>Aspergillaceae</taxon>
        <taxon>Aspergillus</taxon>
        <taxon>Aspergillus subgen. Circumdati</taxon>
    </lineage>
</organism>
<dbReference type="AlphaFoldDB" id="A0A1M3SZB5"/>
<protein>
    <submittedName>
        <fullName evidence="2">Uncharacterized protein</fullName>
    </submittedName>
</protein>
<feature type="compositionally biased region" description="Low complexity" evidence="1">
    <location>
        <begin position="10"/>
        <end position="22"/>
    </location>
</feature>
<name>A0A1M3SZB5_ASPLC</name>
<accession>A0A1M3SZB5</accession>
<evidence type="ECO:0000313" key="2">
    <source>
        <dbReference type="EMBL" id="OJZ79843.1"/>
    </source>
</evidence>
<reference evidence="3" key="1">
    <citation type="journal article" date="2017" name="Genome Biol.">
        <title>Comparative genomics reveals high biological diversity and specific adaptations in the industrially and medically important fungal genus Aspergillus.</title>
        <authorList>
            <person name="de Vries R.P."/>
            <person name="Riley R."/>
            <person name="Wiebenga A."/>
            <person name="Aguilar-Osorio G."/>
            <person name="Amillis S."/>
            <person name="Uchima C.A."/>
            <person name="Anderluh G."/>
            <person name="Asadollahi M."/>
            <person name="Askin M."/>
            <person name="Barry K."/>
            <person name="Battaglia E."/>
            <person name="Bayram O."/>
            <person name="Benocci T."/>
            <person name="Braus-Stromeyer S.A."/>
            <person name="Caldana C."/>
            <person name="Canovas D."/>
            <person name="Cerqueira G.C."/>
            <person name="Chen F."/>
            <person name="Chen W."/>
            <person name="Choi C."/>
            <person name="Clum A."/>
            <person name="Dos Santos R.A."/>
            <person name="Damasio A.R."/>
            <person name="Diallinas G."/>
            <person name="Emri T."/>
            <person name="Fekete E."/>
            <person name="Flipphi M."/>
            <person name="Freyberg S."/>
            <person name="Gallo A."/>
            <person name="Gournas C."/>
            <person name="Habgood R."/>
            <person name="Hainaut M."/>
            <person name="Harispe M.L."/>
            <person name="Henrissat B."/>
            <person name="Hilden K.S."/>
            <person name="Hope R."/>
            <person name="Hossain A."/>
            <person name="Karabika E."/>
            <person name="Karaffa L."/>
            <person name="Karanyi Z."/>
            <person name="Krasevec N."/>
            <person name="Kuo A."/>
            <person name="Kusch H."/>
            <person name="LaButti K."/>
            <person name="Lagendijk E.L."/>
            <person name="Lapidus A."/>
            <person name="Levasseur A."/>
            <person name="Lindquist E."/>
            <person name="Lipzen A."/>
            <person name="Logrieco A.F."/>
            <person name="MacCabe A."/>
            <person name="Maekelae M.R."/>
            <person name="Malavazi I."/>
            <person name="Melin P."/>
            <person name="Meyer V."/>
            <person name="Mielnichuk N."/>
            <person name="Miskei M."/>
            <person name="Molnar A.P."/>
            <person name="Mule G."/>
            <person name="Ngan C.Y."/>
            <person name="Orejas M."/>
            <person name="Orosz E."/>
            <person name="Ouedraogo J.P."/>
            <person name="Overkamp K.M."/>
            <person name="Park H.-S."/>
            <person name="Perrone G."/>
            <person name="Piumi F."/>
            <person name="Punt P.J."/>
            <person name="Ram A.F."/>
            <person name="Ramon A."/>
            <person name="Rauscher S."/>
            <person name="Record E."/>
            <person name="Riano-Pachon D.M."/>
            <person name="Robert V."/>
            <person name="Roehrig J."/>
            <person name="Ruller R."/>
            <person name="Salamov A."/>
            <person name="Salih N.S."/>
            <person name="Samson R.A."/>
            <person name="Sandor E."/>
            <person name="Sanguinetti M."/>
            <person name="Schuetze T."/>
            <person name="Sepcic K."/>
            <person name="Shelest E."/>
            <person name="Sherlock G."/>
            <person name="Sophianopoulou V."/>
            <person name="Squina F.M."/>
            <person name="Sun H."/>
            <person name="Susca A."/>
            <person name="Todd R.B."/>
            <person name="Tsang A."/>
            <person name="Unkles S.E."/>
            <person name="van de Wiele N."/>
            <person name="van Rossen-Uffink D."/>
            <person name="Oliveira J.V."/>
            <person name="Vesth T.C."/>
            <person name="Visser J."/>
            <person name="Yu J.-H."/>
            <person name="Zhou M."/>
            <person name="Andersen M.R."/>
            <person name="Archer D.B."/>
            <person name="Baker S.E."/>
            <person name="Benoit I."/>
            <person name="Brakhage A.A."/>
            <person name="Braus G.H."/>
            <person name="Fischer R."/>
            <person name="Frisvad J.C."/>
            <person name="Goldman G.H."/>
            <person name="Houbraken J."/>
            <person name="Oakley B."/>
            <person name="Pocsi I."/>
            <person name="Scazzocchio C."/>
            <person name="Seiboth B."/>
            <person name="vanKuyk P.A."/>
            <person name="Wortman J."/>
            <person name="Dyer P.S."/>
            <person name="Grigoriev I.V."/>
        </authorList>
    </citation>
    <scope>NUCLEOTIDE SEQUENCE [LARGE SCALE GENOMIC DNA]</scope>
    <source>
        <strain evidence="3">CBS 106.47</strain>
    </source>
</reference>
<feature type="region of interest" description="Disordered" evidence="1">
    <location>
        <begin position="1"/>
        <end position="29"/>
    </location>
</feature>
<evidence type="ECO:0000313" key="3">
    <source>
        <dbReference type="Proteomes" id="UP000184063"/>
    </source>
</evidence>
<evidence type="ECO:0000256" key="1">
    <source>
        <dbReference type="SAM" id="MobiDB-lite"/>
    </source>
</evidence>
<sequence length="88" mass="10443">MKPEEESQNEEQQQRVPQQTRVWNNRRTITDHCLRQRGGNTESTSGFVLPRSERERRRMVSLLTFLPTIMVSLQHTRSASQSRVFEQE</sequence>
<dbReference type="EMBL" id="KV878270">
    <property type="protein sequence ID" value="OJZ79843.1"/>
    <property type="molecule type" value="Genomic_DNA"/>
</dbReference>